<keyword evidence="4" id="KW-1185">Reference proteome</keyword>
<dbReference type="FunCoup" id="A0A6J3Q6Y8">
    <property type="interactions" value="10"/>
</dbReference>
<gene>
    <name evidence="5" type="primary">FAM89A</name>
</gene>
<dbReference type="AlphaFoldDB" id="A0A6J3Q6Y8"/>
<dbReference type="GeneID" id="101318748"/>
<accession>A0A6J3Q6Y8</accession>
<dbReference type="InParanoid" id="A0A6J3Q6Y8"/>
<dbReference type="CTD" id="375061"/>
<sequence>MSGPGATGSVRGLRVDGLPPLPKSLSGLLHSASGGGASGGWRHLERLYAQKSRIQDELSRGGAGGGGARAAALAAKPPNLDAALALLRKEMDTTRGNGLHWYYHYFRSEMSKDVFMRTAELQNGLHPSVRMPSGVGLRQLDMSLLCQLYSLYESIQEYKGACQAASSSDCTYALENGFFDDEEGYFQEQSPLHDRRERSPPRDPSPPVSPLCSADWILESI</sequence>
<evidence type="ECO:0000256" key="3">
    <source>
        <dbReference type="SAM" id="MobiDB-lite"/>
    </source>
</evidence>
<evidence type="ECO:0000313" key="5">
    <source>
        <dbReference type="RefSeq" id="XP_033697877.1"/>
    </source>
</evidence>
<evidence type="ECO:0000256" key="1">
    <source>
        <dbReference type="ARBA" id="ARBA00038125"/>
    </source>
</evidence>
<dbReference type="Proteomes" id="UP000245320">
    <property type="component" value="Chromosome 16"/>
</dbReference>
<reference evidence="5" key="1">
    <citation type="submission" date="2025-08" db="UniProtKB">
        <authorList>
            <consortium name="RefSeq"/>
        </authorList>
    </citation>
    <scope>IDENTIFICATION</scope>
    <source>
        <tissue evidence="5">Spleen</tissue>
    </source>
</reference>
<dbReference type="OrthoDB" id="1681166at2759"/>
<comment type="similarity">
    <text evidence="1">Belongs to the FAM89 family.</text>
</comment>
<feature type="region of interest" description="Disordered" evidence="3">
    <location>
        <begin position="189"/>
        <end position="209"/>
    </location>
</feature>
<dbReference type="PANTHER" id="PTHR46949:SF3">
    <property type="entry name" value="PROTEIN FAM89A"/>
    <property type="match status" value="1"/>
</dbReference>
<proteinExistence type="inferred from homology"/>
<dbReference type="RefSeq" id="XP_033697877.1">
    <property type="nucleotide sequence ID" value="XM_033841986.1"/>
</dbReference>
<evidence type="ECO:0000313" key="4">
    <source>
        <dbReference type="Proteomes" id="UP000245320"/>
    </source>
</evidence>
<feature type="compositionally biased region" description="Basic and acidic residues" evidence="3">
    <location>
        <begin position="191"/>
        <end position="201"/>
    </location>
</feature>
<dbReference type="PANTHER" id="PTHR46949">
    <property type="entry name" value="LEUCINE REPEAT ADAPTER PROTEIN 25"/>
    <property type="match status" value="1"/>
</dbReference>
<organism evidence="4 5">
    <name type="scientific">Tursiops truncatus</name>
    <name type="common">Atlantic bottle-nosed dolphin</name>
    <name type="synonym">Delphinus truncatus</name>
    <dbReference type="NCBI Taxonomy" id="9739"/>
    <lineage>
        <taxon>Eukaryota</taxon>
        <taxon>Metazoa</taxon>
        <taxon>Chordata</taxon>
        <taxon>Craniata</taxon>
        <taxon>Vertebrata</taxon>
        <taxon>Euteleostomi</taxon>
        <taxon>Mammalia</taxon>
        <taxon>Eutheria</taxon>
        <taxon>Laurasiatheria</taxon>
        <taxon>Artiodactyla</taxon>
        <taxon>Whippomorpha</taxon>
        <taxon>Cetacea</taxon>
        <taxon>Odontoceti</taxon>
        <taxon>Delphinidae</taxon>
        <taxon>Tursiops</taxon>
    </lineage>
</organism>
<name>A0A6J3Q6Y8_TURTR</name>
<evidence type="ECO:0000256" key="2">
    <source>
        <dbReference type="ARBA" id="ARBA00049748"/>
    </source>
</evidence>
<protein>
    <recommendedName>
        <fullName evidence="2">Protein FAM89A</fullName>
    </recommendedName>
</protein>